<feature type="region of interest" description="Disordered" evidence="1">
    <location>
        <begin position="57"/>
        <end position="80"/>
    </location>
</feature>
<accession>A0A5C1AMJ3</accession>
<name>A0A5C1AMJ3_9BACT</name>
<dbReference type="EMBL" id="CP042425">
    <property type="protein sequence ID" value="QEL19805.1"/>
    <property type="molecule type" value="Genomic_DNA"/>
</dbReference>
<reference evidence="3" key="1">
    <citation type="submission" date="2019-08" db="EMBL/GenBank/DDBJ databases">
        <title>Limnoglobus roseus gen. nov., sp. nov., a novel freshwater planctomycete with a giant genome from the family Gemmataceae.</title>
        <authorList>
            <person name="Kulichevskaya I.S."/>
            <person name="Naumoff D.G."/>
            <person name="Miroshnikov K."/>
            <person name="Ivanova A."/>
            <person name="Philippov D.A."/>
            <person name="Hakobyan A."/>
            <person name="Rijpstra I.C."/>
            <person name="Sinninghe Damste J.S."/>
            <person name="Liesack W."/>
            <person name="Dedysh S.N."/>
        </authorList>
    </citation>
    <scope>NUCLEOTIDE SEQUENCE [LARGE SCALE GENOMIC DNA]</scope>
    <source>
        <strain evidence="3">PX52</strain>
    </source>
</reference>
<keyword evidence="3" id="KW-1185">Reference proteome</keyword>
<gene>
    <name evidence="2" type="ORF">PX52LOC_06884</name>
</gene>
<evidence type="ECO:0000313" key="3">
    <source>
        <dbReference type="Proteomes" id="UP000324974"/>
    </source>
</evidence>
<feature type="compositionally biased region" description="Low complexity" evidence="1">
    <location>
        <begin position="57"/>
        <end position="66"/>
    </location>
</feature>
<dbReference type="KEGG" id="lrs:PX52LOC_06884"/>
<dbReference type="InterPro" id="IPR046479">
    <property type="entry name" value="DUF6800"/>
</dbReference>
<dbReference type="AlphaFoldDB" id="A0A5C1AMJ3"/>
<dbReference type="Proteomes" id="UP000324974">
    <property type="component" value="Chromosome"/>
</dbReference>
<proteinExistence type="predicted"/>
<evidence type="ECO:0000256" key="1">
    <source>
        <dbReference type="SAM" id="MobiDB-lite"/>
    </source>
</evidence>
<organism evidence="2 3">
    <name type="scientific">Limnoglobus roseus</name>
    <dbReference type="NCBI Taxonomy" id="2598579"/>
    <lineage>
        <taxon>Bacteria</taxon>
        <taxon>Pseudomonadati</taxon>
        <taxon>Planctomycetota</taxon>
        <taxon>Planctomycetia</taxon>
        <taxon>Gemmatales</taxon>
        <taxon>Gemmataceae</taxon>
        <taxon>Limnoglobus</taxon>
    </lineage>
</organism>
<evidence type="ECO:0000313" key="2">
    <source>
        <dbReference type="EMBL" id="QEL19805.1"/>
    </source>
</evidence>
<dbReference type="Pfam" id="PF20607">
    <property type="entry name" value="DUF6800"/>
    <property type="match status" value="1"/>
</dbReference>
<sequence length="80" mass="9094">MIERQIELGRRYHRQDKMRKLKKKLVAATGEARDKILYKIKRISPYWTEASLKQAEAAAAGTATAEPKAEKKKAAPKKKA</sequence>
<protein>
    <submittedName>
        <fullName evidence="2">Uncharacterized protein</fullName>
    </submittedName>
</protein>
<dbReference type="RefSeq" id="WP_149114162.1">
    <property type="nucleotide sequence ID" value="NZ_CP042425.1"/>
</dbReference>